<comment type="caution">
    <text evidence="1">The sequence shown here is derived from an EMBL/GenBank/DDBJ whole genome shotgun (WGS) entry which is preliminary data.</text>
</comment>
<gene>
    <name evidence="1" type="ORF">B0H16DRAFT_1739470</name>
</gene>
<dbReference type="AlphaFoldDB" id="A0AAD7HFH5"/>
<evidence type="ECO:0000313" key="2">
    <source>
        <dbReference type="Proteomes" id="UP001215598"/>
    </source>
</evidence>
<accession>A0AAD7HFH5</accession>
<dbReference type="Proteomes" id="UP001215598">
    <property type="component" value="Unassembled WGS sequence"/>
</dbReference>
<dbReference type="EMBL" id="JARKIB010000254">
    <property type="protein sequence ID" value="KAJ7719275.1"/>
    <property type="molecule type" value="Genomic_DNA"/>
</dbReference>
<name>A0AAD7HFH5_9AGAR</name>
<keyword evidence="2" id="KW-1185">Reference proteome</keyword>
<sequence length="186" mass="21467">MSFTTFTLDSPKILKSTFTPDVEDDVEYTTTTTVNGAKKRSSRQVTYLRGAPETANSIIDWKRNTFEISGMKRHMSDVRTKRGAFSSTRYWTWFDAEEYKVKYEAEMDKTWTVFSYDGSVLATFTSTVHRMFHNSSMPVLSLSEGIADEDERRFIILILLYSETKRLESVRERPLAVFGDFLGNLS</sequence>
<reference evidence="1" key="1">
    <citation type="submission" date="2023-03" db="EMBL/GenBank/DDBJ databases">
        <title>Massive genome expansion in bonnet fungi (Mycena s.s.) driven by repeated elements and novel gene families across ecological guilds.</title>
        <authorList>
            <consortium name="Lawrence Berkeley National Laboratory"/>
            <person name="Harder C.B."/>
            <person name="Miyauchi S."/>
            <person name="Viragh M."/>
            <person name="Kuo A."/>
            <person name="Thoen E."/>
            <person name="Andreopoulos B."/>
            <person name="Lu D."/>
            <person name="Skrede I."/>
            <person name="Drula E."/>
            <person name="Henrissat B."/>
            <person name="Morin E."/>
            <person name="Kohler A."/>
            <person name="Barry K."/>
            <person name="LaButti K."/>
            <person name="Morin E."/>
            <person name="Salamov A."/>
            <person name="Lipzen A."/>
            <person name="Mereny Z."/>
            <person name="Hegedus B."/>
            <person name="Baldrian P."/>
            <person name="Stursova M."/>
            <person name="Weitz H."/>
            <person name="Taylor A."/>
            <person name="Grigoriev I.V."/>
            <person name="Nagy L.G."/>
            <person name="Martin F."/>
            <person name="Kauserud H."/>
        </authorList>
    </citation>
    <scope>NUCLEOTIDE SEQUENCE</scope>
    <source>
        <strain evidence="1">CBHHK182m</strain>
    </source>
</reference>
<protein>
    <submittedName>
        <fullName evidence="1">Uncharacterized protein</fullName>
    </submittedName>
</protein>
<evidence type="ECO:0000313" key="1">
    <source>
        <dbReference type="EMBL" id="KAJ7719275.1"/>
    </source>
</evidence>
<proteinExistence type="predicted"/>
<organism evidence="1 2">
    <name type="scientific">Mycena metata</name>
    <dbReference type="NCBI Taxonomy" id="1033252"/>
    <lineage>
        <taxon>Eukaryota</taxon>
        <taxon>Fungi</taxon>
        <taxon>Dikarya</taxon>
        <taxon>Basidiomycota</taxon>
        <taxon>Agaricomycotina</taxon>
        <taxon>Agaricomycetes</taxon>
        <taxon>Agaricomycetidae</taxon>
        <taxon>Agaricales</taxon>
        <taxon>Marasmiineae</taxon>
        <taxon>Mycenaceae</taxon>
        <taxon>Mycena</taxon>
    </lineage>
</organism>